<dbReference type="AlphaFoldDB" id="A0A1S0UDS2"/>
<gene>
    <name evidence="2" type="ORF">LOAG_00238</name>
</gene>
<dbReference type="GeneID" id="9937605"/>
<dbReference type="KEGG" id="loa:LOAG_00238"/>
<keyword evidence="1" id="KW-0812">Transmembrane</keyword>
<keyword evidence="1" id="KW-0472">Membrane</keyword>
<sequence>MREIEKEEDKVEGKRRNLEIKCNREKLLRPDPNPSRALVCTIVLHELVGYLKCWHEVVGVVVRWWEYGVLSSGEIGRCIRESMGTTAYCLLALGIWVGAWSSYPVFLLVF</sequence>
<reference evidence="2" key="1">
    <citation type="submission" date="2012-04" db="EMBL/GenBank/DDBJ databases">
        <title>The Genome Sequence of Loa loa.</title>
        <authorList>
            <consortium name="The Broad Institute Genome Sequencing Platform"/>
            <consortium name="Broad Institute Genome Sequencing Center for Infectious Disease"/>
            <person name="Nutman T.B."/>
            <person name="Fink D.L."/>
            <person name="Russ C."/>
            <person name="Young S."/>
            <person name="Zeng Q."/>
            <person name="Gargeya S."/>
            <person name="Alvarado L."/>
            <person name="Berlin A."/>
            <person name="Chapman S.B."/>
            <person name="Chen Z."/>
            <person name="Freedman E."/>
            <person name="Gellesch M."/>
            <person name="Goldberg J."/>
            <person name="Griggs A."/>
            <person name="Gujja S."/>
            <person name="Heilman E.R."/>
            <person name="Heiman D."/>
            <person name="Howarth C."/>
            <person name="Mehta T."/>
            <person name="Neiman D."/>
            <person name="Pearson M."/>
            <person name="Roberts A."/>
            <person name="Saif S."/>
            <person name="Shea T."/>
            <person name="Shenoy N."/>
            <person name="Sisk P."/>
            <person name="Stolte C."/>
            <person name="Sykes S."/>
            <person name="White J."/>
            <person name="Yandava C."/>
            <person name="Haas B."/>
            <person name="Henn M.R."/>
            <person name="Nusbaum C."/>
            <person name="Birren B."/>
        </authorList>
    </citation>
    <scope>NUCLEOTIDE SEQUENCE [LARGE SCALE GENOMIC DNA]</scope>
</reference>
<name>A0A1S0UDS2_LOALO</name>
<protein>
    <submittedName>
        <fullName evidence="2">Uncharacterized protein</fullName>
    </submittedName>
</protein>
<keyword evidence="1" id="KW-1133">Transmembrane helix</keyword>
<organism evidence="2">
    <name type="scientific">Loa loa</name>
    <name type="common">Eye worm</name>
    <name type="synonym">Filaria loa</name>
    <dbReference type="NCBI Taxonomy" id="7209"/>
    <lineage>
        <taxon>Eukaryota</taxon>
        <taxon>Metazoa</taxon>
        <taxon>Ecdysozoa</taxon>
        <taxon>Nematoda</taxon>
        <taxon>Chromadorea</taxon>
        <taxon>Rhabditida</taxon>
        <taxon>Spirurina</taxon>
        <taxon>Spiruromorpha</taxon>
        <taxon>Filarioidea</taxon>
        <taxon>Onchocercidae</taxon>
        <taxon>Loa</taxon>
    </lineage>
</organism>
<dbReference type="InParanoid" id="A0A1S0UDS2"/>
<evidence type="ECO:0000313" key="2">
    <source>
        <dbReference type="EMBL" id="EFO28243.1"/>
    </source>
</evidence>
<proteinExistence type="predicted"/>
<accession>A0A1S0UDS2</accession>
<evidence type="ECO:0000256" key="1">
    <source>
        <dbReference type="SAM" id="Phobius"/>
    </source>
</evidence>
<dbReference type="EMBL" id="JH712090">
    <property type="protein sequence ID" value="EFO28243.1"/>
    <property type="molecule type" value="Genomic_DNA"/>
</dbReference>
<dbReference type="CTD" id="9937605"/>
<dbReference type="RefSeq" id="XP_003135826.1">
    <property type="nucleotide sequence ID" value="XM_003135778.1"/>
</dbReference>
<feature type="transmembrane region" description="Helical" evidence="1">
    <location>
        <begin position="87"/>
        <end position="109"/>
    </location>
</feature>